<protein>
    <recommendedName>
        <fullName evidence="3">DUF3598 domain-containing protein</fullName>
    </recommendedName>
</protein>
<dbReference type="STRING" id="1628148.BI198_09180"/>
<keyword evidence="2" id="KW-1185">Reference proteome</keyword>
<evidence type="ECO:0000313" key="1">
    <source>
        <dbReference type="EMBL" id="OEY69713.1"/>
    </source>
</evidence>
<gene>
    <name evidence="1" type="ORF">BI198_09180</name>
</gene>
<evidence type="ECO:0000313" key="2">
    <source>
        <dbReference type="Proteomes" id="UP000242258"/>
    </source>
</evidence>
<organism evidence="1 2">
    <name type="scientific">Rheinheimera salexigens</name>
    <dbReference type="NCBI Taxonomy" id="1628148"/>
    <lineage>
        <taxon>Bacteria</taxon>
        <taxon>Pseudomonadati</taxon>
        <taxon>Pseudomonadota</taxon>
        <taxon>Gammaproteobacteria</taxon>
        <taxon>Chromatiales</taxon>
        <taxon>Chromatiaceae</taxon>
        <taxon>Rheinheimera</taxon>
    </lineage>
</organism>
<name>A0A1E7Q6L1_9GAMM</name>
<proteinExistence type="predicted"/>
<evidence type="ECO:0008006" key="3">
    <source>
        <dbReference type="Google" id="ProtNLM"/>
    </source>
</evidence>
<reference evidence="2" key="1">
    <citation type="submission" date="2016-09" db="EMBL/GenBank/DDBJ databases">
        <authorList>
            <person name="Wan X."/>
            <person name="Hou S."/>
        </authorList>
    </citation>
    <scope>NUCLEOTIDE SEQUENCE [LARGE SCALE GENOMIC DNA]</scope>
    <source>
        <strain evidence="2">KH87</strain>
    </source>
</reference>
<accession>A0A1E7Q6L1</accession>
<dbReference type="OrthoDB" id="457594at2"/>
<dbReference type="AlphaFoldDB" id="A0A1E7Q6L1"/>
<comment type="caution">
    <text evidence="1">The sequence shown here is derived from an EMBL/GenBank/DDBJ whole genome shotgun (WGS) entry which is preliminary data.</text>
</comment>
<dbReference type="RefSeq" id="WP_070049283.1">
    <property type="nucleotide sequence ID" value="NZ_CBCSDO010000004.1"/>
</dbReference>
<dbReference type="Proteomes" id="UP000242258">
    <property type="component" value="Unassembled WGS sequence"/>
</dbReference>
<dbReference type="EMBL" id="MKEK01000001">
    <property type="protein sequence ID" value="OEY69713.1"/>
    <property type="molecule type" value="Genomic_DNA"/>
</dbReference>
<sequence length="150" mass="17684">MKNPLQQLMPEILQHKGVWRGTYRHIDIEGNIIDEHNSQVECIFPESGPVVYTQRNKFSWPCGRIYEVEFDGVIREQKIFWDTPTFSGFGWQASPHIFLLELERKDEPGAWFYESIVMGDSGTNRARTWHWFKNGKCFKRTLCDENLVVT</sequence>